<feature type="region of interest" description="Disordered" evidence="2">
    <location>
        <begin position="1"/>
        <end position="81"/>
    </location>
</feature>
<dbReference type="EMBL" id="GG738851">
    <property type="protein sequence ID" value="EFC48325.1"/>
    <property type="molecule type" value="Genomic_DNA"/>
</dbReference>
<feature type="compositionally biased region" description="Polar residues" evidence="2">
    <location>
        <begin position="528"/>
        <end position="537"/>
    </location>
</feature>
<feature type="coiled-coil region" evidence="1">
    <location>
        <begin position="310"/>
        <end position="337"/>
    </location>
</feature>
<dbReference type="RefSeq" id="XP_002681069.1">
    <property type="nucleotide sequence ID" value="XM_002681023.1"/>
</dbReference>
<feature type="compositionally biased region" description="Basic and acidic residues" evidence="2">
    <location>
        <begin position="581"/>
        <end position="599"/>
    </location>
</feature>
<dbReference type="KEGG" id="ngr:NAEGRDRAFT_63605"/>
<dbReference type="InParanoid" id="D2V459"/>
<feature type="region of interest" description="Disordered" evidence="2">
    <location>
        <begin position="519"/>
        <end position="538"/>
    </location>
</feature>
<feature type="compositionally biased region" description="Low complexity" evidence="2">
    <location>
        <begin position="49"/>
        <end position="58"/>
    </location>
</feature>
<protein>
    <submittedName>
        <fullName evidence="3">Predicted protein</fullName>
    </submittedName>
</protein>
<feature type="region of interest" description="Disordered" evidence="2">
    <location>
        <begin position="480"/>
        <end position="503"/>
    </location>
</feature>
<reference evidence="3 4" key="1">
    <citation type="journal article" date="2010" name="Cell">
        <title>The genome of Naegleria gruberi illuminates early eukaryotic versatility.</title>
        <authorList>
            <person name="Fritz-Laylin L.K."/>
            <person name="Prochnik S.E."/>
            <person name="Ginger M.L."/>
            <person name="Dacks J.B."/>
            <person name="Carpenter M.L."/>
            <person name="Field M.C."/>
            <person name="Kuo A."/>
            <person name="Paredez A."/>
            <person name="Chapman J."/>
            <person name="Pham J."/>
            <person name="Shu S."/>
            <person name="Neupane R."/>
            <person name="Cipriano M."/>
            <person name="Mancuso J."/>
            <person name="Tu H."/>
            <person name="Salamov A."/>
            <person name="Lindquist E."/>
            <person name="Shapiro H."/>
            <person name="Lucas S."/>
            <person name="Grigoriev I.V."/>
            <person name="Cande W.Z."/>
            <person name="Fulton C."/>
            <person name="Rokhsar D.S."/>
            <person name="Dawson S.C."/>
        </authorList>
    </citation>
    <scope>NUCLEOTIDE SEQUENCE [LARGE SCALE GENOMIC DNA]</scope>
    <source>
        <strain evidence="3 4">NEG-M</strain>
    </source>
</reference>
<feature type="region of interest" description="Disordered" evidence="2">
    <location>
        <begin position="776"/>
        <end position="816"/>
    </location>
</feature>
<evidence type="ECO:0000256" key="2">
    <source>
        <dbReference type="SAM" id="MobiDB-lite"/>
    </source>
</evidence>
<dbReference type="VEuPathDB" id="AmoebaDB:NAEGRDRAFT_63605"/>
<sequence length="816" mass="92776">MSSSTTSKGTTKRFSSTSSQKASSGALATAGSGARPGSQQVGSSKKRIPSSSGSTSSTKSKRKLSSGSTPSRDNKTQNYSFSDQGMYSTVSLKNEKAVLLNDEEMISEFEKQKRRLERLAFVMKLPFIDVEYFFNAYGSEYNIYNLHQLSMVVDLLENHKLKTIQVTEAIWEREDVLDKLHCLVEEYNAVKDSNPGLILVAQKEALILQKDIQKKGLKIVELIDKWRKDLSLDYPFRFMEYTNYLIKMRYDLEFVDNSDLSHYIFPFRGHPLLANVPSLYYENIEKLLEVPDKKNPSLSATVTYPLTKKKLKLADKAMNAERKLNKYEAIILREEDNERTIKQFLFTLIKKGKFITVLNVSEGEFELTPEQQQKIKGIFNQSPEYVISYFNLHARVNLEPQFPEKKPEPSTPKSSEKTIQNDVVIIGSVIAPTPKAVSNGQVFLTEEEDDELDDENRLGINNEKGYASDITDDIEFEIIEKKQDQNNSKNYDGSGEETEEENAYKKQTVLKEYHTELEATHQHHEPLENQNPLSLNDSLDEKKFQNPYQHDENRDEEEEENEEEEREENTFGYSNPYEDEEPHKYQHEGEVHEGDKRDEEGNDFSRVYGLDNIEAPNENHTNEDLNIVDNVHLETEYPENHEVVHATSVETPILGDIMEPNLEVCPPSPKYHEEPTQIHDELSHKEPENHSTVPPLSTNLEEPSNETAEDSYNVNSFETPRDFDNFSNPYGDEEDSQKQSSGSIHLSTPVLKGDLHIGTPLMQANIHFGDPLVVAAGSSKDKDSKKSKHKRSGSNSSSSSSSSGSDFSDFGSDFSD</sequence>
<evidence type="ECO:0000313" key="3">
    <source>
        <dbReference type="EMBL" id="EFC48325.1"/>
    </source>
</evidence>
<feature type="compositionally biased region" description="Low complexity" evidence="2">
    <location>
        <begin position="793"/>
        <end position="816"/>
    </location>
</feature>
<accession>D2V459</accession>
<dbReference type="GeneID" id="8849782"/>
<organism evidence="4">
    <name type="scientific">Naegleria gruberi</name>
    <name type="common">Amoeba</name>
    <dbReference type="NCBI Taxonomy" id="5762"/>
    <lineage>
        <taxon>Eukaryota</taxon>
        <taxon>Discoba</taxon>
        <taxon>Heterolobosea</taxon>
        <taxon>Tetramitia</taxon>
        <taxon>Eutetramitia</taxon>
        <taxon>Vahlkampfiidae</taxon>
        <taxon>Naegleria</taxon>
    </lineage>
</organism>
<name>D2V459_NAEGR</name>
<feature type="compositionally biased region" description="Low complexity" evidence="2">
    <location>
        <begin position="1"/>
        <end position="33"/>
    </location>
</feature>
<keyword evidence="4" id="KW-1185">Reference proteome</keyword>
<feature type="compositionally biased region" description="Basic and acidic residues" evidence="2">
    <location>
        <begin position="670"/>
        <end position="689"/>
    </location>
</feature>
<feature type="compositionally biased region" description="Acidic residues" evidence="2">
    <location>
        <begin position="554"/>
        <end position="567"/>
    </location>
</feature>
<feature type="region of interest" description="Disordered" evidence="2">
    <location>
        <begin position="545"/>
        <end position="606"/>
    </location>
</feature>
<gene>
    <name evidence="3" type="ORF">NAEGRDRAFT_63605</name>
</gene>
<dbReference type="AlphaFoldDB" id="D2V459"/>
<dbReference type="Proteomes" id="UP000006671">
    <property type="component" value="Unassembled WGS sequence"/>
</dbReference>
<feature type="compositionally biased region" description="Polar residues" evidence="2">
    <location>
        <begin position="690"/>
        <end position="702"/>
    </location>
</feature>
<proteinExistence type="predicted"/>
<keyword evidence="1" id="KW-0175">Coiled coil</keyword>
<feature type="region of interest" description="Disordered" evidence="2">
    <location>
        <begin position="658"/>
        <end position="747"/>
    </location>
</feature>
<evidence type="ECO:0000256" key="1">
    <source>
        <dbReference type="SAM" id="Coils"/>
    </source>
</evidence>
<dbReference type="OrthoDB" id="10646562at2759"/>
<evidence type="ECO:0000313" key="4">
    <source>
        <dbReference type="Proteomes" id="UP000006671"/>
    </source>
</evidence>